<name>A0A382FH82_9ZZZZ</name>
<dbReference type="AlphaFoldDB" id="A0A382FH82"/>
<proteinExistence type="predicted"/>
<reference evidence="1" key="1">
    <citation type="submission" date="2018-05" db="EMBL/GenBank/DDBJ databases">
        <authorList>
            <person name="Lanie J.A."/>
            <person name="Ng W.-L."/>
            <person name="Kazmierczak K.M."/>
            <person name="Andrzejewski T.M."/>
            <person name="Davidsen T.M."/>
            <person name="Wayne K.J."/>
            <person name="Tettelin H."/>
            <person name="Glass J.I."/>
            <person name="Rusch D."/>
            <person name="Podicherti R."/>
            <person name="Tsui H.-C.T."/>
            <person name="Winkler M.E."/>
        </authorList>
    </citation>
    <scope>NUCLEOTIDE SEQUENCE</scope>
</reference>
<sequence>MAKDFSKVDNDPHLNPELINAAKEAGGWKLPQEVVWYETAWLKTLRQLWAGQGWLAQENNIENYLKKWDINCPVKYAMHHHSHAAYGWYTSGFKDATILVLDSIGEFETL</sequence>
<organism evidence="1">
    <name type="scientific">marine metagenome</name>
    <dbReference type="NCBI Taxonomy" id="408172"/>
    <lineage>
        <taxon>unclassified sequences</taxon>
        <taxon>metagenomes</taxon>
        <taxon>ecological metagenomes</taxon>
    </lineage>
</organism>
<feature type="non-terminal residue" evidence="1">
    <location>
        <position position="110"/>
    </location>
</feature>
<protein>
    <submittedName>
        <fullName evidence="1">Uncharacterized protein</fullName>
    </submittedName>
</protein>
<dbReference type="EMBL" id="UINC01049801">
    <property type="protein sequence ID" value="SVB62009.1"/>
    <property type="molecule type" value="Genomic_DNA"/>
</dbReference>
<accession>A0A382FH82</accession>
<evidence type="ECO:0000313" key="1">
    <source>
        <dbReference type="EMBL" id="SVB62009.1"/>
    </source>
</evidence>
<gene>
    <name evidence="1" type="ORF">METZ01_LOCUS214863</name>
</gene>
<dbReference type="Gene3D" id="3.30.420.40">
    <property type="match status" value="1"/>
</dbReference>